<accession>A0ABU8TJX2</accession>
<comment type="caution">
    <text evidence="1">The sequence shown here is derived from an EMBL/GenBank/DDBJ whole genome shotgun (WGS) entry which is preliminary data.</text>
</comment>
<evidence type="ECO:0000313" key="1">
    <source>
        <dbReference type="EMBL" id="MEJ8474449.1"/>
    </source>
</evidence>
<keyword evidence="2" id="KW-1185">Reference proteome</keyword>
<reference evidence="1 2" key="1">
    <citation type="submission" date="2024-02" db="EMBL/GenBank/DDBJ databases">
        <title>Roseibium algae sp. nov., isolated from marine alga (Grateloupia sp.), showing potential in myo-inositol conversion.</title>
        <authorList>
            <person name="Wang Y."/>
        </authorList>
    </citation>
    <scope>NUCLEOTIDE SEQUENCE [LARGE SCALE GENOMIC DNA]</scope>
    <source>
        <strain evidence="1 2">H3510</strain>
    </source>
</reference>
<dbReference type="Pfam" id="PF13759">
    <property type="entry name" value="2OG-FeII_Oxy_5"/>
    <property type="match status" value="1"/>
</dbReference>
<protein>
    <submittedName>
        <fullName evidence="1">2OG-Fe(II) oxygenase</fullName>
    </submittedName>
</protein>
<dbReference type="InterPro" id="IPR012668">
    <property type="entry name" value="CHP02466"/>
</dbReference>
<dbReference type="EMBL" id="JBAKIA010000005">
    <property type="protein sequence ID" value="MEJ8474449.1"/>
    <property type="molecule type" value="Genomic_DNA"/>
</dbReference>
<proteinExistence type="predicted"/>
<dbReference type="Gene3D" id="2.60.120.620">
    <property type="entry name" value="q2cbj1_9rhob like domain"/>
    <property type="match status" value="1"/>
</dbReference>
<dbReference type="Proteomes" id="UP001385499">
    <property type="component" value="Unassembled WGS sequence"/>
</dbReference>
<sequence>MEQDIQIDTIYPRFVMRKRFPELAPGFNEQLMELAIADAMANRVPAGGHDRSIGEDVTHLAHLRHNFLDDARDPVVAQFIKMVDHTVREYLSAVYHYDHEGEIDMMSDTFWQNREEGQNVGINCHTHFKSDLVATYYLNTGCEPGEDNPLRQGALRFYDPQNLGVRPWPNRNPGLVQNGWYNIVPEPGMMVVFEGHIPHDSTYFGGEQRLCIPVMCDVKTSRSHIKKPVSELLRNQG</sequence>
<evidence type="ECO:0000313" key="2">
    <source>
        <dbReference type="Proteomes" id="UP001385499"/>
    </source>
</evidence>
<name>A0ABU8TJX2_9HYPH</name>
<dbReference type="RefSeq" id="WP_340274195.1">
    <property type="nucleotide sequence ID" value="NZ_JBAKIA010000005.1"/>
</dbReference>
<gene>
    <name evidence="1" type="ORF">V6575_10145</name>
</gene>
<organism evidence="1 2">
    <name type="scientific">Roseibium algae</name>
    <dbReference type="NCBI Taxonomy" id="3123038"/>
    <lineage>
        <taxon>Bacteria</taxon>
        <taxon>Pseudomonadati</taxon>
        <taxon>Pseudomonadota</taxon>
        <taxon>Alphaproteobacteria</taxon>
        <taxon>Hyphomicrobiales</taxon>
        <taxon>Stappiaceae</taxon>
        <taxon>Roseibium</taxon>
    </lineage>
</organism>